<proteinExistence type="predicted"/>
<evidence type="ECO:0000313" key="2">
    <source>
        <dbReference type="EMBL" id="AIB09680.1"/>
    </source>
</evidence>
<evidence type="ECO:0000313" key="3">
    <source>
        <dbReference type="EMBL" id="AIB09733.1"/>
    </source>
</evidence>
<protein>
    <submittedName>
        <fullName evidence="4">Uncharacterized protein</fullName>
    </submittedName>
</protein>
<reference evidence="4 7" key="1">
    <citation type="journal article" date="2014" name="BMC Genomics">
        <title>Nucleomorph and plastid genome sequences of the chlorarachniophyte Lotharella oceanica: convergent reductive evolution and frequent recombination in nucleomorph-bearing algae.</title>
        <authorList>
            <person name="Tanifuji G."/>
            <person name="Onodera N.T."/>
            <person name="Brown M.W."/>
            <person name="Curtis B.A."/>
            <person name="Roger A.J."/>
            <person name="Ka-Shu Wong G."/>
            <person name="Melkonian M."/>
            <person name="Archibald J.M."/>
        </authorList>
    </citation>
    <scope>NUCLEOTIDE SEQUENCE [LARGE SCALE GENOMIC DNA]</scope>
    <source>
        <strain evidence="4 7">CCMP622</strain>
    </source>
</reference>
<keyword evidence="4" id="KW-0542">Nucleomorph</keyword>
<accession>A0A060DGF0</accession>
<evidence type="ECO:0000313" key="4">
    <source>
        <dbReference type="EMBL" id="AIB09883.1"/>
    </source>
</evidence>
<evidence type="ECO:0000313" key="7">
    <source>
        <dbReference type="Proteomes" id="UP000243670"/>
    </source>
</evidence>
<evidence type="ECO:0000313" key="5">
    <source>
        <dbReference type="EMBL" id="AIB09936.1"/>
    </source>
</evidence>
<gene>
    <name evidence="2" type="ORF">M951_chr1201</name>
    <name evidence="1" type="ORF">M951_chr130</name>
    <name evidence="4" type="ORF">M951_chr2191</name>
    <name evidence="3" type="ORF">M951_chr230</name>
    <name evidence="6" type="ORF">M951_chr3175</name>
    <name evidence="5" type="ORF">M951_chr330</name>
</gene>
<organism evidence="4 7">
    <name type="scientific">Lotharella oceanica</name>
    <dbReference type="NCBI Taxonomy" id="641309"/>
    <lineage>
        <taxon>Eukaryota</taxon>
        <taxon>Sar</taxon>
        <taxon>Rhizaria</taxon>
        <taxon>Cercozoa</taxon>
        <taxon>Chlorarachniophyceae</taxon>
        <taxon>Lotharella</taxon>
    </lineage>
</organism>
<dbReference type="Proteomes" id="UP000243670">
    <property type="component" value="Nucleomorph 1"/>
</dbReference>
<dbReference type="EMBL" id="CP006628">
    <property type="protein sequence ID" value="AIB09733.1"/>
    <property type="molecule type" value="Genomic_DNA"/>
</dbReference>
<dbReference type="AlphaFoldDB" id="A0A060DGF0"/>
<name>A0A060DGF0_9EUKA</name>
<evidence type="ECO:0000313" key="6">
    <source>
        <dbReference type="EMBL" id="AIB10072.1"/>
    </source>
</evidence>
<sequence>MDRLSSAAKDVVNNIGHAFGIGGHHHRDNFGCDEGCRYMELVKDFRGDNRNFVGIALVNKNEQESRYHSPYDWCAVHVYNYRSRGQWRGGSSGDWQIWFGNKRNTDFRLLRRDGEVYSRDDQEHFINLDDFLNNKNNTLHDLSQHKFNLIKELCVWDYGSALLSHVNEFQDPEDRRHLNPNQIDNFIQDAFLIRLVTDHRFFVAYKSLHDDLAHAFVENFVARIVCTIIKAVHDGATNNNHDVRGLWVIRYYGPNPTIDYYKDMLKHMQDNDNFRFNRRFREDPTPIISLRGSNLVKFW</sequence>
<geneLocation type="nucleomorph" evidence="4"/>
<dbReference type="EMBL" id="CP006629">
    <property type="protein sequence ID" value="AIB10072.1"/>
    <property type="molecule type" value="Genomic_DNA"/>
</dbReference>
<dbReference type="EMBL" id="CP006627">
    <property type="protein sequence ID" value="AIB09680.1"/>
    <property type="molecule type" value="Genomic_DNA"/>
</dbReference>
<dbReference type="Proteomes" id="UP000243670">
    <property type="component" value="Nucleomorph 2"/>
</dbReference>
<dbReference type="Proteomes" id="UP000243670">
    <property type="component" value="Nucleomorph 3"/>
</dbReference>
<dbReference type="EMBL" id="CP006627">
    <property type="protein sequence ID" value="AIB09517.1"/>
    <property type="molecule type" value="Genomic_DNA"/>
</dbReference>
<evidence type="ECO:0000313" key="1">
    <source>
        <dbReference type="EMBL" id="AIB09517.1"/>
    </source>
</evidence>
<dbReference type="EMBL" id="CP006628">
    <property type="protein sequence ID" value="AIB09883.1"/>
    <property type="molecule type" value="Genomic_DNA"/>
</dbReference>
<dbReference type="EMBL" id="CP006629">
    <property type="protein sequence ID" value="AIB09936.1"/>
    <property type="molecule type" value="Genomic_DNA"/>
</dbReference>